<sequence length="61" mass="6302">MIGGGAARELADQQGAEGKGAESTKGRQHDAGRLAKGVLLQHKGIGETIAVEDHKRKGLVV</sequence>
<dbReference type="AlphaFoldDB" id="A0ABD0B4F3"/>
<comment type="caution">
    <text evidence="2">The sequence shown here is derived from an EMBL/GenBank/DDBJ whole genome shotgun (WGS) entry which is preliminary data.</text>
</comment>
<protein>
    <submittedName>
        <fullName evidence="2">Uncharacterized protein</fullName>
    </submittedName>
</protein>
<feature type="compositionally biased region" description="Basic and acidic residues" evidence="1">
    <location>
        <begin position="19"/>
        <end position="33"/>
    </location>
</feature>
<name>A0ABD0B4F3_AERCA</name>
<evidence type="ECO:0000256" key="1">
    <source>
        <dbReference type="SAM" id="MobiDB-lite"/>
    </source>
</evidence>
<dbReference type="EMBL" id="BPOP01000007">
    <property type="protein sequence ID" value="GJB91009.1"/>
    <property type="molecule type" value="Genomic_DNA"/>
</dbReference>
<accession>A0ABD0B4F3</accession>
<dbReference type="Proteomes" id="UP000737420">
    <property type="component" value="Unassembled WGS sequence"/>
</dbReference>
<evidence type="ECO:0000313" key="3">
    <source>
        <dbReference type="Proteomes" id="UP000737420"/>
    </source>
</evidence>
<feature type="region of interest" description="Disordered" evidence="1">
    <location>
        <begin position="1"/>
        <end position="34"/>
    </location>
</feature>
<proteinExistence type="predicted"/>
<reference evidence="2 3" key="1">
    <citation type="submission" date="2021-07" db="EMBL/GenBank/DDBJ databases">
        <title>Draft genome sequence of carbapenem-resistant Aeromonas spp. in Japan.</title>
        <authorList>
            <person name="Maehana S."/>
            <person name="Suzuki M."/>
            <person name="Kitasato H."/>
        </authorList>
    </citation>
    <scope>NUCLEOTIDE SEQUENCE [LARGE SCALE GENOMIC DNA]</scope>
    <source>
        <strain evidence="2 3">KAM382</strain>
    </source>
</reference>
<evidence type="ECO:0000313" key="2">
    <source>
        <dbReference type="EMBL" id="GJB91009.1"/>
    </source>
</evidence>
<gene>
    <name evidence="2" type="ORF">KAM382_10700</name>
</gene>
<organism evidence="2 3">
    <name type="scientific">Aeromonas caviae</name>
    <name type="common">Aeromonas punctata</name>
    <dbReference type="NCBI Taxonomy" id="648"/>
    <lineage>
        <taxon>Bacteria</taxon>
        <taxon>Pseudomonadati</taxon>
        <taxon>Pseudomonadota</taxon>
        <taxon>Gammaproteobacteria</taxon>
        <taxon>Aeromonadales</taxon>
        <taxon>Aeromonadaceae</taxon>
        <taxon>Aeromonas</taxon>
    </lineage>
</organism>